<dbReference type="AlphaFoldDB" id="A0A6J4UNM0"/>
<sequence>MVWLPFDAERADNRRGCHIARTDYKQTITTRGHRQLRSTQRVSQRGRSMAGSNRP</sequence>
<protein>
    <submittedName>
        <fullName evidence="2">Uncharacterized protein</fullName>
    </submittedName>
</protein>
<reference evidence="2" key="1">
    <citation type="submission" date="2020-02" db="EMBL/GenBank/DDBJ databases">
        <authorList>
            <person name="Meier V. D."/>
        </authorList>
    </citation>
    <scope>NUCLEOTIDE SEQUENCE</scope>
    <source>
        <strain evidence="2">AVDCRST_MAG33</strain>
    </source>
</reference>
<feature type="compositionally biased region" description="Polar residues" evidence="1">
    <location>
        <begin position="37"/>
        <end position="55"/>
    </location>
</feature>
<accession>A0A6J4UNM0</accession>
<name>A0A6J4UNM0_9BACT</name>
<feature type="region of interest" description="Disordered" evidence="1">
    <location>
        <begin position="28"/>
        <end position="55"/>
    </location>
</feature>
<proteinExistence type="predicted"/>
<evidence type="ECO:0000313" key="2">
    <source>
        <dbReference type="EMBL" id="CAA9554074.1"/>
    </source>
</evidence>
<gene>
    <name evidence="2" type="ORF">AVDCRST_MAG33-1136</name>
</gene>
<organism evidence="2">
    <name type="scientific">uncultured Thermomicrobiales bacterium</name>
    <dbReference type="NCBI Taxonomy" id="1645740"/>
    <lineage>
        <taxon>Bacteria</taxon>
        <taxon>Pseudomonadati</taxon>
        <taxon>Thermomicrobiota</taxon>
        <taxon>Thermomicrobia</taxon>
        <taxon>Thermomicrobiales</taxon>
        <taxon>environmental samples</taxon>
    </lineage>
</organism>
<dbReference type="EMBL" id="CADCWK010000108">
    <property type="protein sequence ID" value="CAA9554074.1"/>
    <property type="molecule type" value="Genomic_DNA"/>
</dbReference>
<evidence type="ECO:0000256" key="1">
    <source>
        <dbReference type="SAM" id="MobiDB-lite"/>
    </source>
</evidence>